<name>A0A183T6Y3_SCHSO</name>
<sequence>MQPWVRSRQKPRMELETSLTAYKVASSENITTCQVGFSCHLAQSASFRWVFLVAGDYLLFQASQKFGLHAASRSPSGELLLNLVLVSWWATIRVQLIGLQVLS</sequence>
<keyword evidence="2" id="KW-1185">Reference proteome</keyword>
<protein>
    <submittedName>
        <fullName evidence="1 3">Uncharacterized protein</fullName>
    </submittedName>
</protein>
<reference evidence="3" key="1">
    <citation type="submission" date="2016-06" db="UniProtKB">
        <authorList>
            <consortium name="WormBaseParasite"/>
        </authorList>
    </citation>
    <scope>IDENTIFICATION</scope>
</reference>
<dbReference type="AlphaFoldDB" id="A0A183T6Y3"/>
<evidence type="ECO:0000313" key="1">
    <source>
        <dbReference type="EMBL" id="VDL98616.1"/>
    </source>
</evidence>
<dbReference type="EMBL" id="UYSU01037121">
    <property type="protein sequence ID" value="VDL98616.1"/>
    <property type="molecule type" value="Genomic_DNA"/>
</dbReference>
<proteinExistence type="predicted"/>
<evidence type="ECO:0000313" key="3">
    <source>
        <dbReference type="WBParaSite" id="SSLN_0001268801-mRNA-1"/>
    </source>
</evidence>
<evidence type="ECO:0000313" key="2">
    <source>
        <dbReference type="Proteomes" id="UP000275846"/>
    </source>
</evidence>
<gene>
    <name evidence="1" type="ORF">SSLN_LOCUS12231</name>
</gene>
<dbReference type="Proteomes" id="UP000275846">
    <property type="component" value="Unassembled WGS sequence"/>
</dbReference>
<organism evidence="3">
    <name type="scientific">Schistocephalus solidus</name>
    <name type="common">Tapeworm</name>
    <dbReference type="NCBI Taxonomy" id="70667"/>
    <lineage>
        <taxon>Eukaryota</taxon>
        <taxon>Metazoa</taxon>
        <taxon>Spiralia</taxon>
        <taxon>Lophotrochozoa</taxon>
        <taxon>Platyhelminthes</taxon>
        <taxon>Cestoda</taxon>
        <taxon>Eucestoda</taxon>
        <taxon>Diphyllobothriidea</taxon>
        <taxon>Diphyllobothriidae</taxon>
        <taxon>Schistocephalus</taxon>
    </lineage>
</organism>
<accession>A0A183T6Y3</accession>
<reference evidence="1 2" key="2">
    <citation type="submission" date="2018-11" db="EMBL/GenBank/DDBJ databases">
        <authorList>
            <consortium name="Pathogen Informatics"/>
        </authorList>
    </citation>
    <scope>NUCLEOTIDE SEQUENCE [LARGE SCALE GENOMIC DNA]</scope>
    <source>
        <strain evidence="1 2">NST_G2</strain>
    </source>
</reference>
<dbReference type="WBParaSite" id="SSLN_0001268801-mRNA-1">
    <property type="protein sequence ID" value="SSLN_0001268801-mRNA-1"/>
    <property type="gene ID" value="SSLN_0001268801"/>
</dbReference>